<proteinExistence type="predicted"/>
<organism evidence="1 2">
    <name type="scientific">Archangium gephyra</name>
    <dbReference type="NCBI Taxonomy" id="48"/>
    <lineage>
        <taxon>Bacteria</taxon>
        <taxon>Pseudomonadati</taxon>
        <taxon>Myxococcota</taxon>
        <taxon>Myxococcia</taxon>
        <taxon>Myxococcales</taxon>
        <taxon>Cystobacterineae</taxon>
        <taxon>Archangiaceae</taxon>
        <taxon>Archangium</taxon>
    </lineage>
</organism>
<evidence type="ECO:0000313" key="2">
    <source>
        <dbReference type="Proteomes" id="UP000249061"/>
    </source>
</evidence>
<protein>
    <submittedName>
        <fullName evidence="1">Uncharacterized protein</fullName>
    </submittedName>
</protein>
<name>A0A2W5TRT5_9BACT</name>
<evidence type="ECO:0000313" key="1">
    <source>
        <dbReference type="EMBL" id="PZR16627.1"/>
    </source>
</evidence>
<gene>
    <name evidence="1" type="ORF">DI536_05565</name>
</gene>
<reference evidence="1 2" key="1">
    <citation type="submission" date="2017-08" db="EMBL/GenBank/DDBJ databases">
        <title>Infants hospitalized years apart are colonized by the same room-sourced microbial strains.</title>
        <authorList>
            <person name="Brooks B."/>
            <person name="Olm M.R."/>
            <person name="Firek B.A."/>
            <person name="Baker R."/>
            <person name="Thomas B.C."/>
            <person name="Morowitz M.J."/>
            <person name="Banfield J.F."/>
        </authorList>
    </citation>
    <scope>NUCLEOTIDE SEQUENCE [LARGE SCALE GENOMIC DNA]</scope>
    <source>
        <strain evidence="1">S2_003_000_R2_14</strain>
    </source>
</reference>
<dbReference type="EMBL" id="QFQP01000003">
    <property type="protein sequence ID" value="PZR16627.1"/>
    <property type="molecule type" value="Genomic_DNA"/>
</dbReference>
<dbReference type="Proteomes" id="UP000249061">
    <property type="component" value="Unassembled WGS sequence"/>
</dbReference>
<sequence length="1501" mass="153155">MSSIDAAAEAARIAAAIAARRAAELAAKKAAEAAAKKAAEAAAKKAAEAAAKKAAEAAAKKAATVRAKKFGKDEQSTGAGAALKAKALKISGAADIAPQVVNDAQKFKATDLARSGGKDLTVKPASREGLARLGLSADDVKKFGDKVPQNLSDAADKLGKGDVKGAIKSIADEAANHPELVSKAIQFSARQLPDGFAKTVFSDPKFATEIAKKGPDAIKTALDDPFEAVKAAAGDKKLRDTAIDAAMSDEKFKGAVDKLGLTAAELKQAGDALPGVIDAAQKAADGKFKEAVVALADAAEAAPDLVQKGLKKLGASLPDGVAKAILTDDKALAELAKAGPDAIKTALTQGPEAAIRQFAGNKDLRDKLIDAAMTDKDFAAKVEKFGLETKDLKALGDGLPKFLDGVEKASKGDWQGAISDLTDAAAKAPDVLAKGIKAAAGNLPAGIAKTVLTDAAVAEKLAKAGPGAIKALVNGDVVEGLTKLGTDKGLRDAVLDAAMKDQDFSKKIEALGLTAKDLKSAGDAAVHLVKAGVALANKDGEAALTALADAAKSAPELVSKGLKAAASKLPEGLARTILTDPKVADQIARASPEALRALAKGDIQTALGAVAGNQALRGSVIDAAFKDKDFSDKMKKLGLDATDLKQGSAALPDVFKAVELVAKGDVPGALGALRDAAEKAPSLVEKAVVGLGKTLPPGVAKDLLTDANAVKALLSDPKLQSGVDKLLKGDVVGGLSDVLGSDNARDAVMNVVSKNADVKAALEKVGLTVVDLKQAGEAAPHVLDAMKKLAAGDWEGAVDSFKAASEAAPELLEKMGVAIFNKLPAKVKDGLSKINITEKDIREGAAALPDLIDAGQAAAEGKWKEAVSSVLAAGEKAPGLGEKLITNVGKALPEGLARNLLTDPAVAKSLASDPTLHEGINQLLDGKILEGAGTLLHNDEARDAVLKVVSEDPQVKKALETVGLKPSDLVEAGAAAPHVFDAAKALFASPPQWEKALDSLGQAAGAAPNLINKIGEGIYAKLPKSVQDKLGKIGLTPEDFKQIGAALPHVIDAAQAAAAGKFPEALKALGAAVGSAPDLVTKAVNTLARNLPDGLAKTILTDPDTVKSFLTDPNLKGAATKLLSGDIGGAIRDAAAVVTTDSPLLRNLAENIASDPKLSAKLKEIGIESADDIVQLGAAMGDVFNLVESLKTQNWGQAVKDLGAIAADIPDGMRTKLIDALGSKLNLKPEMRTLLSGVIDAMGDPEVRNAIGDAFQAFSTGNPVEWIKGLANAGEVIAKESPDLAIAFLDTLSHLPGSVGAFFGDHELNRQLVESGSLSHMFSAVEKLASGDVAGAIGEIGNAFGSLLSMGEKFEIGPIGWGPAKWGPKELPIGAEGLEAVGRLMKQFIAALPPKVKSFLEEKMAKLVANTGFKSIPVVGPIVGVVDSGIDLVNSIKDGEDGLTIALDAASLVVNGASIFPPFQAATTPLKAILAVGEAANETVKFVQDMGDFGEQFTGMA</sequence>
<accession>A0A2W5TRT5</accession>
<comment type="caution">
    <text evidence="1">The sequence shown here is derived from an EMBL/GenBank/DDBJ whole genome shotgun (WGS) entry which is preliminary data.</text>
</comment>